<dbReference type="InterPro" id="IPR017871">
    <property type="entry name" value="ABC_transporter-like_CS"/>
</dbReference>
<dbReference type="RefSeq" id="WP_143713453.1">
    <property type="nucleotide sequence ID" value="NZ_CZVU01000106.1"/>
</dbReference>
<dbReference type="SUPFAM" id="SSF52540">
    <property type="entry name" value="P-loop containing nucleoside triphosphate hydrolases"/>
    <property type="match status" value="1"/>
</dbReference>
<organism evidence="8 9">
    <name type="scientific">Kryptobacter tengchongensis</name>
    <dbReference type="NCBI Taxonomy" id="1643429"/>
    <lineage>
        <taxon>Bacteria</taxon>
        <taxon>Pseudomonadati</taxon>
        <taxon>Candidatus Kryptoniota</taxon>
        <taxon>Candidatus Kryptobacter</taxon>
    </lineage>
</organism>
<feature type="domain" description="ABC transporter" evidence="7">
    <location>
        <begin position="20"/>
        <end position="257"/>
    </location>
</feature>
<keyword evidence="3" id="KW-0547">Nucleotide-binding</keyword>
<evidence type="ECO:0000259" key="7">
    <source>
        <dbReference type="PROSITE" id="PS50893"/>
    </source>
</evidence>
<dbReference type="Pfam" id="PF00005">
    <property type="entry name" value="ABC_tran"/>
    <property type="match status" value="1"/>
</dbReference>
<dbReference type="EMBL" id="CZVU01000106">
    <property type="protein sequence ID" value="CUT04973.1"/>
    <property type="molecule type" value="Genomic_DNA"/>
</dbReference>
<evidence type="ECO:0000256" key="2">
    <source>
        <dbReference type="ARBA" id="ARBA00022692"/>
    </source>
</evidence>
<dbReference type="InterPro" id="IPR039421">
    <property type="entry name" value="Type_1_exporter"/>
</dbReference>
<evidence type="ECO:0000256" key="1">
    <source>
        <dbReference type="ARBA" id="ARBA00004141"/>
    </source>
</evidence>
<reference evidence="8 9" key="1">
    <citation type="submission" date="2015-11" db="EMBL/GenBank/DDBJ databases">
        <authorList>
            <person name="Varghese N."/>
        </authorList>
    </citation>
    <scope>NUCLEOTIDE SEQUENCE [LARGE SCALE GENOMIC DNA]</scope>
    <source>
        <strain evidence="8 9">JGI-24</strain>
    </source>
</reference>
<evidence type="ECO:0000256" key="6">
    <source>
        <dbReference type="ARBA" id="ARBA00023136"/>
    </source>
</evidence>
<dbReference type="GO" id="GO:0015421">
    <property type="term" value="F:ABC-type oligopeptide transporter activity"/>
    <property type="evidence" value="ECO:0007669"/>
    <property type="project" value="TreeGrafter"/>
</dbReference>
<feature type="non-terminal residue" evidence="8">
    <location>
        <position position="1"/>
    </location>
</feature>
<dbReference type="Proteomes" id="UP000243065">
    <property type="component" value="Unassembled WGS sequence"/>
</dbReference>
<keyword evidence="9" id="KW-1185">Reference proteome</keyword>
<dbReference type="GO" id="GO:0016887">
    <property type="term" value="F:ATP hydrolysis activity"/>
    <property type="evidence" value="ECO:0007669"/>
    <property type="project" value="InterPro"/>
</dbReference>
<dbReference type="GO" id="GO:0005524">
    <property type="term" value="F:ATP binding"/>
    <property type="evidence" value="ECO:0007669"/>
    <property type="project" value="UniProtKB-KW"/>
</dbReference>
<evidence type="ECO:0000313" key="9">
    <source>
        <dbReference type="Proteomes" id="UP000243065"/>
    </source>
</evidence>
<dbReference type="PROSITE" id="PS50893">
    <property type="entry name" value="ABC_TRANSPORTER_2"/>
    <property type="match status" value="1"/>
</dbReference>
<sequence>EPEIKEIENAIELKEFKNEIVFDDVWFSYNGQGNGDFVLKNINLIVRKGEILAIVGPSGAGKSTLVDLIPRFYDPTRGRILIDGIDLKLLKIKSLRDKIGIVTQETILFNDTVKNNIAYGLENCPMDKIIEAAIAANAHDFIMQLPDGYDTLIGERGMKLSGGQRQRISIARALLKNPPILILDEATSNLDAESEILVQEAIERLMKNRTVFVIAHRLSTIRNADRIIVLENGRIVQEGKHEELIRQDGLYRKLYEMQFNF</sequence>
<dbReference type="PANTHER" id="PTHR43394:SF1">
    <property type="entry name" value="ATP-BINDING CASSETTE SUB-FAMILY B MEMBER 10, MITOCHONDRIAL"/>
    <property type="match status" value="1"/>
</dbReference>
<keyword evidence="2" id="KW-0812">Transmembrane</keyword>
<dbReference type="PROSITE" id="PS00211">
    <property type="entry name" value="ABC_TRANSPORTER_1"/>
    <property type="match status" value="1"/>
</dbReference>
<evidence type="ECO:0000256" key="3">
    <source>
        <dbReference type="ARBA" id="ARBA00022741"/>
    </source>
</evidence>
<dbReference type="OrthoDB" id="9806127at2"/>
<dbReference type="FunFam" id="3.40.50.300:FF:000218">
    <property type="entry name" value="Multidrug ABC transporter ATP-binding protein"/>
    <property type="match status" value="1"/>
</dbReference>
<accession>A0A656DAI3</accession>
<dbReference type="PANTHER" id="PTHR43394">
    <property type="entry name" value="ATP-DEPENDENT PERMEASE MDL1, MITOCHONDRIAL"/>
    <property type="match status" value="1"/>
</dbReference>
<keyword evidence="4" id="KW-0067">ATP-binding</keyword>
<dbReference type="SMART" id="SM00382">
    <property type="entry name" value="AAA"/>
    <property type="match status" value="1"/>
</dbReference>
<name>A0A656DAI3_KRYT1</name>
<evidence type="ECO:0000313" key="8">
    <source>
        <dbReference type="EMBL" id="CUT04973.1"/>
    </source>
</evidence>
<evidence type="ECO:0000256" key="5">
    <source>
        <dbReference type="ARBA" id="ARBA00022989"/>
    </source>
</evidence>
<proteinExistence type="predicted"/>
<dbReference type="GO" id="GO:0016020">
    <property type="term" value="C:membrane"/>
    <property type="evidence" value="ECO:0007669"/>
    <property type="project" value="UniProtKB-SubCell"/>
</dbReference>
<keyword evidence="5" id="KW-1133">Transmembrane helix</keyword>
<gene>
    <name evidence="8" type="ORF">JGI24_01601</name>
</gene>
<dbReference type="InterPro" id="IPR027417">
    <property type="entry name" value="P-loop_NTPase"/>
</dbReference>
<dbReference type="GO" id="GO:0090374">
    <property type="term" value="P:oligopeptide export from mitochondrion"/>
    <property type="evidence" value="ECO:0007669"/>
    <property type="project" value="TreeGrafter"/>
</dbReference>
<comment type="subcellular location">
    <subcellularLocation>
        <location evidence="1">Membrane</location>
        <topology evidence="1">Multi-pass membrane protein</topology>
    </subcellularLocation>
</comment>
<dbReference type="AlphaFoldDB" id="A0A656DAI3"/>
<dbReference type="InterPro" id="IPR003593">
    <property type="entry name" value="AAA+_ATPase"/>
</dbReference>
<dbReference type="Gene3D" id="3.40.50.300">
    <property type="entry name" value="P-loop containing nucleotide triphosphate hydrolases"/>
    <property type="match status" value="1"/>
</dbReference>
<protein>
    <submittedName>
        <fullName evidence="8">ABC transporter</fullName>
    </submittedName>
</protein>
<dbReference type="InterPro" id="IPR003439">
    <property type="entry name" value="ABC_transporter-like_ATP-bd"/>
</dbReference>
<keyword evidence="6" id="KW-0472">Membrane</keyword>
<evidence type="ECO:0000256" key="4">
    <source>
        <dbReference type="ARBA" id="ARBA00022840"/>
    </source>
</evidence>